<dbReference type="InterPro" id="IPR036291">
    <property type="entry name" value="NAD(P)-bd_dom_sf"/>
</dbReference>
<dbReference type="EC" id="1.1.1.40" evidence="10"/>
<dbReference type="InterPro" id="IPR045213">
    <property type="entry name" value="Malic_NAD-bd_bact_type"/>
</dbReference>
<dbReference type="EMBL" id="JAXCLX010000001">
    <property type="protein sequence ID" value="MDY0871464.1"/>
    <property type="molecule type" value="Genomic_DNA"/>
</dbReference>
<dbReference type="SUPFAM" id="SSF53659">
    <property type="entry name" value="Isocitrate/Isopropylmalate dehydrogenase-like"/>
    <property type="match status" value="1"/>
</dbReference>
<dbReference type="Gene3D" id="3.40.50.720">
    <property type="entry name" value="NAD(P)-binding Rossmann-like Domain"/>
    <property type="match status" value="1"/>
</dbReference>
<comment type="similarity">
    <text evidence="3">In the N-terminal section; belongs to the malic enzymes family.</text>
</comment>
<dbReference type="Gene3D" id="3.40.50.10950">
    <property type="match status" value="1"/>
</dbReference>
<evidence type="ECO:0000256" key="2">
    <source>
        <dbReference type="ARBA" id="ARBA00001946"/>
    </source>
</evidence>
<evidence type="ECO:0000259" key="9">
    <source>
        <dbReference type="SMART" id="SM01274"/>
    </source>
</evidence>
<evidence type="ECO:0000256" key="3">
    <source>
        <dbReference type="ARBA" id="ARBA00007686"/>
    </source>
</evidence>
<dbReference type="InterPro" id="IPR042112">
    <property type="entry name" value="P_AcTrfase_dom2"/>
</dbReference>
<evidence type="ECO:0000256" key="6">
    <source>
        <dbReference type="ARBA" id="ARBA00023002"/>
    </source>
</evidence>
<dbReference type="Gene3D" id="3.40.50.10750">
    <property type="entry name" value="Isocitrate/Isopropylmalate dehydrogenase-like"/>
    <property type="match status" value="1"/>
</dbReference>
<name>A0ABU5DW10_9PROT</name>
<sequence>MNTKKPTITEEDALQFHANGRPGKIEIIASKPLTTQRDLSLAYSPGVAYPCLHIAKDPNTAYDYTAKGNLVAVISNGTAVLGLGDLGALASKPVMEGKAVLFKRFADIDSIDLEVDTKDVTEFVNSVRYLGPSFGGINLEDIKAPECFIIEQQLREMMDIPVFHDDQHGTAIIAAAGLLNAIHLTGRDIKDVKLVVNGAGAASIACVELVKAMGLPHENAILCDTKGVIYQGRTEGMNQWKSAHAVRTKARSLEEAMSGADVFFGLSAKGAVTPAMVKAMATKPIIFAMANPDPEITPEEVHAVRSDAIVATGRSDYANQVNNVLGFPYIFRGALDVRASTINDAMKIAAAHAIAELAREDVPDEVDAAYSGRRLRFGPEYIIPVPFDPRLITHVPPAVAKAAMDSGVARKPIIDMDAYVASLASRLDPAANSLQLIFERVRHNPKRVVFAEGEEEKVIRAAIAYRSAGYGTPVLVGRADRIAEVIKAQSLHDAEGLQVVSAATTPHRQQYHDMLYERLQRKGILSRDVQRMVNQDRNVFAASMVAAGHADAMVTGVTRSFNVCLDDTLRVIDPRPGQTLMGLTILVAGGRTVLLADTNVHELPSAEQLADFAVQTAAIARQLGHEPRVALLSFSNFGNPPREKAVRIREAVLVLDQRRVDFEYEGEMQANVALNYGLMKELYPFTRLSGPANILIMPALHSANIAAKLMQELGGTSFGPVLVGLSKPVQIVQTGATVNELVTAAAFASLATSPLSTMHR</sequence>
<dbReference type="InterPro" id="IPR042113">
    <property type="entry name" value="P_AcTrfase_dom1"/>
</dbReference>
<reference evidence="10 11" key="1">
    <citation type="journal article" date="2013" name="Antonie Van Leeuwenhoek">
        <title>Dongia rigui sp. nov., isolated from freshwater of a large wetland in Korea.</title>
        <authorList>
            <person name="Baik K.S."/>
            <person name="Hwang Y.M."/>
            <person name="Choi J.S."/>
            <person name="Kwon J."/>
            <person name="Seong C.N."/>
        </authorList>
    </citation>
    <scope>NUCLEOTIDE SEQUENCE [LARGE SCALE GENOMIC DNA]</scope>
    <source>
        <strain evidence="10 11">04SU4-P</strain>
    </source>
</reference>
<dbReference type="PIRSF" id="PIRSF036684">
    <property type="entry name" value="ME_PTA"/>
    <property type="match status" value="1"/>
</dbReference>
<comment type="cofactor">
    <cofactor evidence="2">
        <name>Mg(2+)</name>
        <dbReference type="ChEBI" id="CHEBI:18420"/>
    </cofactor>
</comment>
<dbReference type="InterPro" id="IPR002505">
    <property type="entry name" value="PTA_PTB"/>
</dbReference>
<dbReference type="InterPro" id="IPR012301">
    <property type="entry name" value="Malic_N_dom"/>
</dbReference>
<dbReference type="PANTHER" id="PTHR43237">
    <property type="entry name" value="NADP-DEPENDENT MALIC ENZYME"/>
    <property type="match status" value="1"/>
</dbReference>
<dbReference type="SMART" id="SM01274">
    <property type="entry name" value="malic"/>
    <property type="match status" value="1"/>
</dbReference>
<dbReference type="Gene3D" id="3.40.50.10380">
    <property type="entry name" value="Malic enzyme, N-terminal domain"/>
    <property type="match status" value="1"/>
</dbReference>
<protein>
    <submittedName>
        <fullName evidence="10">NADP-dependent malic enzyme</fullName>
        <ecNumber evidence="10">1.1.1.40</ecNumber>
    </submittedName>
</protein>
<organism evidence="10 11">
    <name type="scientific">Dongia rigui</name>
    <dbReference type="NCBI Taxonomy" id="940149"/>
    <lineage>
        <taxon>Bacteria</taxon>
        <taxon>Pseudomonadati</taxon>
        <taxon>Pseudomonadota</taxon>
        <taxon>Alphaproteobacteria</taxon>
        <taxon>Rhodospirillales</taxon>
        <taxon>Dongiaceae</taxon>
        <taxon>Dongia</taxon>
    </lineage>
</organism>
<keyword evidence="7" id="KW-0511">Multifunctional enzyme</keyword>
<gene>
    <name evidence="10" type="ORF">SMD31_06005</name>
</gene>
<dbReference type="SUPFAM" id="SSF51735">
    <property type="entry name" value="NAD(P)-binding Rossmann-fold domains"/>
    <property type="match status" value="1"/>
</dbReference>
<keyword evidence="6 10" id="KW-0560">Oxidoreductase</keyword>
<comment type="cofactor">
    <cofactor evidence="1">
        <name>Mn(2+)</name>
        <dbReference type="ChEBI" id="CHEBI:29035"/>
    </cofactor>
</comment>
<dbReference type="CDD" id="cd05311">
    <property type="entry name" value="NAD_bind_2_malic_enz"/>
    <property type="match status" value="1"/>
</dbReference>
<dbReference type="InterPro" id="IPR012188">
    <property type="entry name" value="ME_PTA"/>
</dbReference>
<evidence type="ECO:0000256" key="1">
    <source>
        <dbReference type="ARBA" id="ARBA00001936"/>
    </source>
</evidence>
<dbReference type="InterPro" id="IPR046346">
    <property type="entry name" value="Aminoacid_DH-like_N_sf"/>
</dbReference>
<dbReference type="Proteomes" id="UP001271769">
    <property type="component" value="Unassembled WGS sequence"/>
</dbReference>
<feature type="domain" description="Malic enzyme NAD-binding" evidence="8">
    <location>
        <begin position="167"/>
        <end position="404"/>
    </location>
</feature>
<dbReference type="Pfam" id="PF01515">
    <property type="entry name" value="PTA_PTB"/>
    <property type="match status" value="1"/>
</dbReference>
<evidence type="ECO:0000256" key="4">
    <source>
        <dbReference type="ARBA" id="ARBA00008756"/>
    </source>
</evidence>
<comment type="caution">
    <text evidence="10">The sequence shown here is derived from an EMBL/GenBank/DDBJ whole genome shotgun (WGS) entry which is preliminary data.</text>
</comment>
<dbReference type="GO" id="GO:0004473">
    <property type="term" value="F:malate dehydrogenase (decarboxylating) (NADP+) activity"/>
    <property type="evidence" value="ECO:0007669"/>
    <property type="project" value="UniProtKB-EC"/>
</dbReference>
<dbReference type="SUPFAM" id="SSF53223">
    <property type="entry name" value="Aminoacid dehydrogenase-like, N-terminal domain"/>
    <property type="match status" value="1"/>
</dbReference>
<accession>A0ABU5DW10</accession>
<dbReference type="Pfam" id="PF03949">
    <property type="entry name" value="Malic_M"/>
    <property type="match status" value="1"/>
</dbReference>
<evidence type="ECO:0000313" key="10">
    <source>
        <dbReference type="EMBL" id="MDY0871464.1"/>
    </source>
</evidence>
<keyword evidence="11" id="KW-1185">Reference proteome</keyword>
<proteinExistence type="inferred from homology"/>
<evidence type="ECO:0000256" key="7">
    <source>
        <dbReference type="ARBA" id="ARBA00023268"/>
    </source>
</evidence>
<dbReference type="PANTHER" id="PTHR43237:SF4">
    <property type="entry name" value="NADP-DEPENDENT MALIC ENZYME"/>
    <property type="match status" value="1"/>
</dbReference>
<dbReference type="InterPro" id="IPR037062">
    <property type="entry name" value="Malic_N_dom_sf"/>
</dbReference>
<dbReference type="Pfam" id="PF00390">
    <property type="entry name" value="malic"/>
    <property type="match status" value="1"/>
</dbReference>
<feature type="domain" description="Malic enzyme N-terminal" evidence="9">
    <location>
        <begin position="22"/>
        <end position="155"/>
    </location>
</feature>
<evidence type="ECO:0000256" key="5">
    <source>
        <dbReference type="ARBA" id="ARBA00022723"/>
    </source>
</evidence>
<dbReference type="RefSeq" id="WP_320499893.1">
    <property type="nucleotide sequence ID" value="NZ_JAXCLX010000001.1"/>
</dbReference>
<evidence type="ECO:0000259" key="8">
    <source>
        <dbReference type="SMART" id="SM00919"/>
    </source>
</evidence>
<keyword evidence="5" id="KW-0479">Metal-binding</keyword>
<dbReference type="InterPro" id="IPR015884">
    <property type="entry name" value="Malic_enzyme_CS"/>
</dbReference>
<comment type="similarity">
    <text evidence="4">In the C-terminal section; belongs to the phosphate acetyltransferase and butyryltransferase family.</text>
</comment>
<dbReference type="InterPro" id="IPR012302">
    <property type="entry name" value="Malic_NAD-bd"/>
</dbReference>
<dbReference type="PROSITE" id="PS00331">
    <property type="entry name" value="MALIC_ENZYMES"/>
    <property type="match status" value="1"/>
</dbReference>
<dbReference type="SMART" id="SM00919">
    <property type="entry name" value="Malic_M"/>
    <property type="match status" value="1"/>
</dbReference>
<dbReference type="InterPro" id="IPR051674">
    <property type="entry name" value="Malate_Decarboxylase"/>
</dbReference>
<evidence type="ECO:0000313" key="11">
    <source>
        <dbReference type="Proteomes" id="UP001271769"/>
    </source>
</evidence>